<dbReference type="Gene3D" id="3.30.70.3190">
    <property type="match status" value="1"/>
</dbReference>
<feature type="domain" description="Pus10-like C-terminal" evidence="9">
    <location>
        <begin position="246"/>
        <end position="480"/>
    </location>
</feature>
<organism evidence="10">
    <name type="scientific">Bactrocera dorsalis</name>
    <name type="common">Oriental fruit fly</name>
    <name type="synonym">Dacus dorsalis</name>
    <dbReference type="NCBI Taxonomy" id="27457"/>
    <lineage>
        <taxon>Eukaryota</taxon>
        <taxon>Metazoa</taxon>
        <taxon>Ecdysozoa</taxon>
        <taxon>Arthropoda</taxon>
        <taxon>Hexapoda</taxon>
        <taxon>Insecta</taxon>
        <taxon>Pterygota</taxon>
        <taxon>Neoptera</taxon>
        <taxon>Endopterygota</taxon>
        <taxon>Diptera</taxon>
        <taxon>Brachycera</taxon>
        <taxon>Muscomorpha</taxon>
        <taxon>Tephritoidea</taxon>
        <taxon>Tephritidae</taxon>
        <taxon>Bactrocera</taxon>
        <taxon>Bactrocera</taxon>
    </lineage>
</organism>
<evidence type="ECO:0000313" key="10">
    <source>
        <dbReference type="EMBL" id="JAC38876.1"/>
    </source>
</evidence>
<evidence type="ECO:0000313" key="12">
    <source>
        <dbReference type="RefSeq" id="XP_011207784.1"/>
    </source>
</evidence>
<dbReference type="SUPFAM" id="SSF55120">
    <property type="entry name" value="Pseudouridine synthase"/>
    <property type="match status" value="1"/>
</dbReference>
<gene>
    <name evidence="10" type="primary">PUS10</name>
    <name evidence="12" type="synonym">LOC105229295</name>
</gene>
<dbReference type="KEGG" id="bdr:105229295"/>
<name>A0A034V6E1_BACDO</name>
<evidence type="ECO:0000256" key="7">
    <source>
        <dbReference type="ARBA" id="ARBA00083669"/>
    </source>
</evidence>
<evidence type="ECO:0000256" key="4">
    <source>
        <dbReference type="ARBA" id="ARBA00023235"/>
    </source>
</evidence>
<accession>A0A034V6E1</accession>
<dbReference type="Pfam" id="PF21238">
    <property type="entry name" value="Pus10_C"/>
    <property type="match status" value="1"/>
</dbReference>
<feature type="domain" description="Pus10 N-terminal eukaryotes" evidence="8">
    <location>
        <begin position="65"/>
        <end position="238"/>
    </location>
</feature>
<dbReference type="EC" id="5.4.99.25" evidence="2"/>
<dbReference type="FunFam" id="3.30.70.2510:FF:000001">
    <property type="entry name" value="tRNA pseudouridine synthase Pus10"/>
    <property type="match status" value="1"/>
</dbReference>
<protein>
    <recommendedName>
        <fullName evidence="2">tRNA pseudouridine(55) synthase</fullName>
        <ecNumber evidence="2">5.4.99.25</ecNumber>
    </recommendedName>
    <alternativeName>
        <fullName evidence="7">tRNA pseudouridine 55 synthase</fullName>
    </alternativeName>
    <alternativeName>
        <fullName evidence="5">tRNA pseudouridylate synthase</fullName>
    </alternativeName>
    <alternativeName>
        <fullName evidence="6">tRNA-uridine isomerase</fullName>
    </alternativeName>
</protein>
<keyword evidence="4" id="KW-0413">Isomerase</keyword>
<reference evidence="10" key="1">
    <citation type="journal article" date="2014" name="BMC Genomics">
        <title>Characterizing the developmental transcriptome of the oriental fruit fly, Bactrocera dorsalis (Diptera: Tephritidae) through comparative genomic analysis with Drosophila melanogaster utilizing modENCODE datasets.</title>
        <authorList>
            <person name="Geib S.M."/>
            <person name="Calla B."/>
            <person name="Hall B."/>
            <person name="Hou S."/>
            <person name="Manoukis N.C."/>
        </authorList>
    </citation>
    <scope>NUCLEOTIDE SEQUENCE</scope>
    <source>
        <strain evidence="10">Punador</strain>
    </source>
</reference>
<evidence type="ECO:0000259" key="9">
    <source>
        <dbReference type="Pfam" id="PF21238"/>
    </source>
</evidence>
<dbReference type="AlphaFoldDB" id="A0A034V6E1"/>
<dbReference type="Proteomes" id="UP001652620">
    <property type="component" value="Unplaced"/>
</dbReference>
<dbReference type="InterPro" id="IPR039894">
    <property type="entry name" value="Pus10-like"/>
</dbReference>
<dbReference type="InterPro" id="IPR048741">
    <property type="entry name" value="Pus10-like_C"/>
</dbReference>
<dbReference type="RefSeq" id="XP_011207784.1">
    <property type="nucleotide sequence ID" value="XM_011209482.3"/>
</dbReference>
<dbReference type="Gene3D" id="3.30.70.2510">
    <property type="match status" value="1"/>
</dbReference>
<reference evidence="12" key="2">
    <citation type="submission" date="2025-04" db="UniProtKB">
        <authorList>
            <consortium name="RefSeq"/>
        </authorList>
    </citation>
    <scope>IDENTIFICATION</scope>
    <source>
        <strain evidence="12">Punador</strain>
    </source>
</reference>
<dbReference type="GO" id="GO:0003723">
    <property type="term" value="F:RNA binding"/>
    <property type="evidence" value="ECO:0007669"/>
    <property type="project" value="InterPro"/>
</dbReference>
<proteinExistence type="inferred from homology"/>
<dbReference type="Pfam" id="PF21237">
    <property type="entry name" value="Pus10_N_euk"/>
    <property type="match status" value="1"/>
</dbReference>
<evidence type="ECO:0000259" key="8">
    <source>
        <dbReference type="Pfam" id="PF21237"/>
    </source>
</evidence>
<dbReference type="PANTHER" id="PTHR21568">
    <property type="entry name" value="TRNA PSEUDOURIDINE SYNTHASE PUS10"/>
    <property type="match status" value="1"/>
</dbReference>
<evidence type="ECO:0000256" key="2">
    <source>
        <dbReference type="ARBA" id="ARBA00012787"/>
    </source>
</evidence>
<keyword evidence="3" id="KW-0819">tRNA processing</keyword>
<sequence>MKNQDLVDYLKYCSVCQFCQLRYLKARGNEYQNKQEYFDRVNVDYEEEIDWTGDPANKKKRQNVCPTCLGLFSEEFKEQLLQSIENTDIDKYECDGIVVAISIPIVLQLRQLSMWYALLDKFGDNINLDRAPDVSLKEAIKLILNPTICERLNKSYDISNGLMLTINLSHSEEQEGVSQLEKLNSLVYPRKKGQKSEQISRSLIEKKYTPLRVSSELFKNAFVVPPSIPTESLKFDSVSLIGPSTYVAGRYRKLSRKLSHTPWVLNGERVMDDSIEEIIIRNIAHYFCDDQKKVNFMSSGREDVDVRCLGAGRPFVLEIPNAFRSSLSSALAREMEENIDVSQKVSVRDIQIVKREELIHIKMGEEQKRKCYRALCQIGNIVTVDILKRLDFQNGFEIQQKTPIRVLHRRPLHTRPRTVYSLKPSVCRQNKNLIILDIVTQAGTYIKELVHGEFGRTVPSVASLIGQHIDIIALDVVEIDLDWPPSVCTL</sequence>
<evidence type="ECO:0000256" key="3">
    <source>
        <dbReference type="ARBA" id="ARBA00022694"/>
    </source>
</evidence>
<dbReference type="EMBL" id="GAKP01020076">
    <property type="protein sequence ID" value="JAC38876.1"/>
    <property type="molecule type" value="Transcribed_RNA"/>
</dbReference>
<dbReference type="GeneID" id="105229295"/>
<dbReference type="FunFam" id="3.30.70.3190:FF:000001">
    <property type="entry name" value="tRNA pseudouridine synthase Pus10"/>
    <property type="match status" value="1"/>
</dbReference>
<dbReference type="InterPro" id="IPR048742">
    <property type="entry name" value="Pus10_N_euk"/>
</dbReference>
<keyword evidence="11" id="KW-1185">Reference proteome</keyword>
<dbReference type="InterPro" id="IPR020103">
    <property type="entry name" value="PsdUridine_synth_cat_dom_sf"/>
</dbReference>
<dbReference type="OrthoDB" id="29661at2759"/>
<dbReference type="CTD" id="150962"/>
<evidence type="ECO:0000313" key="11">
    <source>
        <dbReference type="Proteomes" id="UP001652620"/>
    </source>
</evidence>
<evidence type="ECO:0000256" key="1">
    <source>
        <dbReference type="ARBA" id="ARBA00009652"/>
    </source>
</evidence>
<dbReference type="GO" id="GO:0160148">
    <property type="term" value="F:tRNA pseudouridine(55) synthase activity"/>
    <property type="evidence" value="ECO:0007669"/>
    <property type="project" value="UniProtKB-EC"/>
</dbReference>
<evidence type="ECO:0000256" key="6">
    <source>
        <dbReference type="ARBA" id="ARBA00079393"/>
    </source>
</evidence>
<dbReference type="PANTHER" id="PTHR21568:SF0">
    <property type="entry name" value="TRNA PSEUDOURIDINE SYNTHASE PUS10"/>
    <property type="match status" value="1"/>
</dbReference>
<comment type="similarity">
    <text evidence="1">Belongs to the pseudouridine synthase Pus10 family.</text>
</comment>
<evidence type="ECO:0000256" key="5">
    <source>
        <dbReference type="ARBA" id="ARBA00075270"/>
    </source>
</evidence>
<dbReference type="OMA" id="WFALQRK"/>
<dbReference type="GO" id="GO:0031119">
    <property type="term" value="P:tRNA pseudouridine synthesis"/>
    <property type="evidence" value="ECO:0007669"/>
    <property type="project" value="TreeGrafter"/>
</dbReference>